<sequence length="134" mass="14628">MHIADPIGVPGAPAETLTALLQQARFGPEAALYLLTDTQGQRREARYSLLLHRPDHDLLTREAFGGRFGEAGIHALATAVNAALEGGVTRFFETVIDRSDFNRMVAEPDPHELRVLLASANPTDPMIYTHPGGW</sequence>
<dbReference type="EMBL" id="JACHHG010000004">
    <property type="protein sequence ID" value="MBB6097821.1"/>
    <property type="molecule type" value="Genomic_DNA"/>
</dbReference>
<dbReference type="Gene3D" id="3.40.1530.10">
    <property type="entry name" value="TTHA1528-like"/>
    <property type="match status" value="1"/>
</dbReference>
<organism evidence="1 2">
    <name type="scientific">Deinobacterium chartae</name>
    <dbReference type="NCBI Taxonomy" id="521158"/>
    <lineage>
        <taxon>Bacteria</taxon>
        <taxon>Thermotogati</taxon>
        <taxon>Deinococcota</taxon>
        <taxon>Deinococci</taxon>
        <taxon>Deinococcales</taxon>
        <taxon>Deinococcaceae</taxon>
        <taxon>Deinobacterium</taxon>
    </lineage>
</organism>
<dbReference type="Pfam" id="PF11432">
    <property type="entry name" value="DUF3197"/>
    <property type="match status" value="1"/>
</dbReference>
<gene>
    <name evidence="1" type="ORF">HNR42_001244</name>
</gene>
<evidence type="ECO:0000313" key="1">
    <source>
        <dbReference type="EMBL" id="MBB6097821.1"/>
    </source>
</evidence>
<accession>A0A841HWB0</accession>
<dbReference type="InterPro" id="IPR036828">
    <property type="entry name" value="TTHA1528-like_sf"/>
</dbReference>
<proteinExistence type="predicted"/>
<dbReference type="RefSeq" id="WP_183985659.1">
    <property type="nucleotide sequence ID" value="NZ_JACHHG010000004.1"/>
</dbReference>
<comment type="caution">
    <text evidence="1">The sequence shown here is derived from an EMBL/GenBank/DDBJ whole genome shotgun (WGS) entry which is preliminary data.</text>
</comment>
<name>A0A841HWB0_9DEIO</name>
<protein>
    <submittedName>
        <fullName evidence="1">Uncharacterized protein</fullName>
    </submittedName>
</protein>
<dbReference type="Proteomes" id="UP000569951">
    <property type="component" value="Unassembled WGS sequence"/>
</dbReference>
<evidence type="ECO:0000313" key="2">
    <source>
        <dbReference type="Proteomes" id="UP000569951"/>
    </source>
</evidence>
<dbReference type="InterPro" id="IPR024443">
    <property type="entry name" value="DUF3197"/>
</dbReference>
<reference evidence="1 2" key="1">
    <citation type="submission" date="2020-08" db="EMBL/GenBank/DDBJ databases">
        <title>Genomic Encyclopedia of Type Strains, Phase IV (KMG-IV): sequencing the most valuable type-strain genomes for metagenomic binning, comparative biology and taxonomic classification.</title>
        <authorList>
            <person name="Goeker M."/>
        </authorList>
    </citation>
    <scope>NUCLEOTIDE SEQUENCE [LARGE SCALE GENOMIC DNA]</scope>
    <source>
        <strain evidence="1 2">DSM 21458</strain>
    </source>
</reference>
<dbReference type="AlphaFoldDB" id="A0A841HWB0"/>
<keyword evidence="2" id="KW-1185">Reference proteome</keyword>
<dbReference type="SUPFAM" id="SSF143592">
    <property type="entry name" value="TTHA1528-like"/>
    <property type="match status" value="1"/>
</dbReference>